<feature type="transmembrane region" description="Helical" evidence="7">
    <location>
        <begin position="265"/>
        <end position="290"/>
    </location>
</feature>
<feature type="transmembrane region" description="Helical" evidence="7">
    <location>
        <begin position="439"/>
        <end position="458"/>
    </location>
</feature>
<dbReference type="AlphaFoldDB" id="A0A4R3YCF1"/>
<keyword evidence="3 6" id="KW-0812">Transmembrane</keyword>
<evidence type="ECO:0000256" key="3">
    <source>
        <dbReference type="ARBA" id="ARBA00022692"/>
    </source>
</evidence>
<reference evidence="9 11" key="2">
    <citation type="submission" date="2019-05" db="EMBL/GenBank/DDBJ databases">
        <title>Pasteurellaceae isolates from reptiles.</title>
        <authorList>
            <person name="Bojesen A.M."/>
            <person name="Lund E."/>
        </authorList>
    </citation>
    <scope>NUCLEOTIDE SEQUENCE [LARGE SCALE GENOMIC DNA]</scope>
    <source>
        <strain evidence="9 11">ELNT2x</strain>
    </source>
</reference>
<keyword evidence="4 7" id="KW-1133">Transmembrane helix</keyword>
<comment type="similarity">
    <text evidence="6">Belongs to the sodium:neurotransmitter symporter (SNF) (TC 2.A.22) family.</text>
</comment>
<dbReference type="GO" id="GO:0015293">
    <property type="term" value="F:symporter activity"/>
    <property type="evidence" value="ECO:0007669"/>
    <property type="project" value="UniProtKB-KW"/>
</dbReference>
<dbReference type="Pfam" id="PF00209">
    <property type="entry name" value="SNF"/>
    <property type="match status" value="2"/>
</dbReference>
<evidence type="ECO:0000256" key="1">
    <source>
        <dbReference type="ARBA" id="ARBA00004141"/>
    </source>
</evidence>
<gene>
    <name evidence="8" type="ORF">EDC16_102360</name>
    <name evidence="9" type="ORF">FHQ21_10310</name>
</gene>
<accession>A0A4R3YCF1</accession>
<dbReference type="PANTHER" id="PTHR42948:SF1">
    <property type="entry name" value="TRANSPORTER"/>
    <property type="match status" value="1"/>
</dbReference>
<dbReference type="EMBL" id="SMCP01000002">
    <property type="protein sequence ID" value="TCV89482.1"/>
    <property type="molecule type" value="Genomic_DNA"/>
</dbReference>
<dbReference type="GO" id="GO:0016020">
    <property type="term" value="C:membrane"/>
    <property type="evidence" value="ECO:0007669"/>
    <property type="project" value="UniProtKB-SubCell"/>
</dbReference>
<keyword evidence="5 7" id="KW-0472">Membrane</keyword>
<evidence type="ECO:0000313" key="10">
    <source>
        <dbReference type="Proteomes" id="UP000294619"/>
    </source>
</evidence>
<feature type="transmembrane region" description="Helical" evidence="7">
    <location>
        <begin position="361"/>
        <end position="379"/>
    </location>
</feature>
<evidence type="ECO:0000313" key="9">
    <source>
        <dbReference type="EMBL" id="TNG89383.1"/>
    </source>
</evidence>
<proteinExistence type="inferred from homology"/>
<dbReference type="Proteomes" id="UP000294619">
    <property type="component" value="Unassembled WGS sequence"/>
</dbReference>
<dbReference type="EMBL" id="VDGV01000099">
    <property type="protein sequence ID" value="TNG89383.1"/>
    <property type="molecule type" value="Genomic_DNA"/>
</dbReference>
<keyword evidence="2 6" id="KW-0813">Transport</keyword>
<comment type="caution">
    <text evidence="8">The sequence shown here is derived from an EMBL/GenBank/DDBJ whole genome shotgun (WGS) entry which is preliminary data.</text>
</comment>
<evidence type="ECO:0000313" key="11">
    <source>
        <dbReference type="Proteomes" id="UP000305526"/>
    </source>
</evidence>
<feature type="transmembrane region" description="Helical" evidence="7">
    <location>
        <begin position="470"/>
        <end position="491"/>
    </location>
</feature>
<feature type="transmembrane region" description="Helical" evidence="7">
    <location>
        <begin position="20"/>
        <end position="39"/>
    </location>
</feature>
<comment type="subcellular location">
    <subcellularLocation>
        <location evidence="1">Membrane</location>
        <topology evidence="1">Multi-pass membrane protein</topology>
    </subcellularLocation>
</comment>
<evidence type="ECO:0000256" key="4">
    <source>
        <dbReference type="ARBA" id="ARBA00022989"/>
    </source>
</evidence>
<dbReference type="CDD" id="cd10334">
    <property type="entry name" value="SLC6sbd_u1"/>
    <property type="match status" value="1"/>
</dbReference>
<dbReference type="InterPro" id="IPR037272">
    <property type="entry name" value="SNS_sf"/>
</dbReference>
<dbReference type="PROSITE" id="PS50267">
    <property type="entry name" value="NA_NEUROTRAN_SYMP_3"/>
    <property type="match status" value="1"/>
</dbReference>
<reference evidence="8 10" key="1">
    <citation type="submission" date="2019-03" db="EMBL/GenBank/DDBJ databases">
        <title>Genomic Encyclopedia of Type Strains, Phase IV (KMG-IV): sequencing the most valuable type-strain genomes for metagenomic binning, comparative biology and taxonomic classification.</title>
        <authorList>
            <person name="Goeker M."/>
        </authorList>
    </citation>
    <scope>NUCLEOTIDE SEQUENCE [LARGE SCALE GENOMIC DNA]</scope>
    <source>
        <strain evidence="8 10">DSM 28140</strain>
    </source>
</reference>
<feature type="transmembrane region" description="Helical" evidence="7">
    <location>
        <begin position="153"/>
        <end position="174"/>
    </location>
</feature>
<feature type="transmembrane region" description="Helical" evidence="7">
    <location>
        <begin position="324"/>
        <end position="349"/>
    </location>
</feature>
<dbReference type="SUPFAM" id="SSF161070">
    <property type="entry name" value="SNF-like"/>
    <property type="match status" value="1"/>
</dbReference>
<name>A0A4R3YCF1_9PAST</name>
<organism evidence="8 10">
    <name type="scientific">Testudinibacter aquarius</name>
    <dbReference type="NCBI Taxonomy" id="1524974"/>
    <lineage>
        <taxon>Bacteria</taxon>
        <taxon>Pseudomonadati</taxon>
        <taxon>Pseudomonadota</taxon>
        <taxon>Gammaproteobacteria</taxon>
        <taxon>Pasteurellales</taxon>
        <taxon>Pasteurellaceae</taxon>
        <taxon>Testudinibacter</taxon>
    </lineage>
</organism>
<evidence type="ECO:0000256" key="6">
    <source>
        <dbReference type="RuleBase" id="RU003732"/>
    </source>
</evidence>
<keyword evidence="6" id="KW-0769">Symport</keyword>
<evidence type="ECO:0000256" key="7">
    <source>
        <dbReference type="SAM" id="Phobius"/>
    </source>
</evidence>
<feature type="transmembrane region" description="Helical" evidence="7">
    <location>
        <begin position="399"/>
        <end position="418"/>
    </location>
</feature>
<dbReference type="NCBIfam" id="NF037979">
    <property type="entry name" value="Na_transp"/>
    <property type="match status" value="1"/>
</dbReference>
<feature type="transmembrane region" description="Helical" evidence="7">
    <location>
        <begin position="229"/>
        <end position="253"/>
    </location>
</feature>
<dbReference type="Proteomes" id="UP000305526">
    <property type="component" value="Unassembled WGS sequence"/>
</dbReference>
<sequence>MSQHNAGMPSSRETFSGRRAFIFAAIGSAVGLGNIWRFPYVAYENGGGAFILPYVVALLTAGIPLLFLDYAIGHKYRGSPPLAFRRLFGGMETIGWWQVMICVIIGLYYAVIIGWATSYTFFSINHSWGADPSSFFFNDYLKMSSEPGVSFDFVASVTWPLLAVWLVSIGILALGVQKGIAKSSSIFIPLLLLMFLILVVRSLFLPGAVQGLDTLFTPDWSKLSDASVWVAAYGQIFFSLSVGFGIMLTYSSYLKKKEDLTGSGLVVGFANSSFEVLAGIGVFAALGFMAAAAGKPVSEVAASGIGLAFIAFPTIISQAPFGELIGILFFGSLVFAGLTSLISILEVIIASVQDKLGMGRVKATLIVSVPMMLVSVLLFPTTTGLSLLDVVDSYVNNFGIVAVALISVVFLVAGISALPSLRNHLNASSSFRLGRKWQLFVGGVTPVMLGYILITEIVKRLSEGYGGYPTWFVNTFGWGMAIGIVVISFLLSRLNWSKRSGLYQHDIDGAPVAPPILDRQLDYKVIKLRESAGLSVATQDGPVNQMTDKE</sequence>
<dbReference type="PANTHER" id="PTHR42948">
    <property type="entry name" value="TRANSPORTER"/>
    <property type="match status" value="1"/>
</dbReference>
<evidence type="ECO:0000256" key="2">
    <source>
        <dbReference type="ARBA" id="ARBA00022448"/>
    </source>
</evidence>
<dbReference type="PRINTS" id="PR00176">
    <property type="entry name" value="NANEUSMPORT"/>
</dbReference>
<keyword evidence="11" id="KW-1185">Reference proteome</keyword>
<dbReference type="InterPro" id="IPR000175">
    <property type="entry name" value="Na/ntran_symport"/>
</dbReference>
<protein>
    <recommendedName>
        <fullName evidence="6">Transporter</fullName>
    </recommendedName>
</protein>
<feature type="transmembrane region" description="Helical" evidence="7">
    <location>
        <begin position="51"/>
        <end position="73"/>
    </location>
</feature>
<feature type="transmembrane region" description="Helical" evidence="7">
    <location>
        <begin position="186"/>
        <end position="209"/>
    </location>
</feature>
<feature type="transmembrane region" description="Helical" evidence="7">
    <location>
        <begin position="94"/>
        <end position="116"/>
    </location>
</feature>
<evidence type="ECO:0000313" key="8">
    <source>
        <dbReference type="EMBL" id="TCV89482.1"/>
    </source>
</evidence>
<dbReference type="PROSITE" id="PS00610">
    <property type="entry name" value="NA_NEUROTRAN_SYMP_1"/>
    <property type="match status" value="1"/>
</dbReference>
<evidence type="ECO:0000256" key="5">
    <source>
        <dbReference type="ARBA" id="ARBA00023136"/>
    </source>
</evidence>